<gene>
    <name evidence="1" type="ORF">M076_2361</name>
</gene>
<dbReference type="EMBL" id="JGDM01000062">
    <property type="protein sequence ID" value="EXZ44497.1"/>
    <property type="molecule type" value="Genomic_DNA"/>
</dbReference>
<evidence type="ECO:0000313" key="2">
    <source>
        <dbReference type="Proteomes" id="UP000022272"/>
    </source>
</evidence>
<dbReference type="PATRIC" id="fig|1339280.3.peg.2260"/>
<dbReference type="AlphaFoldDB" id="A0A015ZJB0"/>
<evidence type="ECO:0000313" key="1">
    <source>
        <dbReference type="EMBL" id="EXZ44497.1"/>
    </source>
</evidence>
<sequence length="115" mass="13186">MFLACWTLAGSVAYCRQYAHTPDRCFIHAPFRPSIRSAGHSCGFSRVFPQGFPTVRNRGRMRGPAYARTYGRWFIRSCVWRFLRVPECLNTLQSKGHFSISVSFWSLVAACGSKW</sequence>
<protein>
    <submittedName>
        <fullName evidence="1">Uncharacterized protein</fullName>
    </submittedName>
</protein>
<accession>A0A015ZJB0</accession>
<proteinExistence type="predicted"/>
<name>A0A015ZJB0_BACFG</name>
<reference evidence="1 2" key="1">
    <citation type="submission" date="2014-02" db="EMBL/GenBank/DDBJ databases">
        <authorList>
            <person name="Sears C."/>
            <person name="Carroll K."/>
            <person name="Sack B.R."/>
            <person name="Qadri F."/>
            <person name="Myers L.L."/>
            <person name="Chung G.-T."/>
            <person name="Escheverria P."/>
            <person name="Fraser C.M."/>
            <person name="Sadzewicz L."/>
            <person name="Shefchek K.A."/>
            <person name="Tallon L."/>
            <person name="Das S.P."/>
            <person name="Daugherty S."/>
            <person name="Mongodin E.F."/>
        </authorList>
    </citation>
    <scope>NUCLEOTIDE SEQUENCE [LARGE SCALE GENOMIC DNA]</scope>
    <source>
        <strain evidence="1 2">2-F-2 #4</strain>
    </source>
</reference>
<organism evidence="1 2">
    <name type="scientific">Bacteroides fragilis str. 2-F-2 #4</name>
    <dbReference type="NCBI Taxonomy" id="1339280"/>
    <lineage>
        <taxon>Bacteria</taxon>
        <taxon>Pseudomonadati</taxon>
        <taxon>Bacteroidota</taxon>
        <taxon>Bacteroidia</taxon>
        <taxon>Bacteroidales</taxon>
        <taxon>Bacteroidaceae</taxon>
        <taxon>Bacteroides</taxon>
    </lineage>
</organism>
<dbReference type="Proteomes" id="UP000022272">
    <property type="component" value="Unassembled WGS sequence"/>
</dbReference>
<comment type="caution">
    <text evidence="1">The sequence shown here is derived from an EMBL/GenBank/DDBJ whole genome shotgun (WGS) entry which is preliminary data.</text>
</comment>